<evidence type="ECO:0000256" key="2">
    <source>
        <dbReference type="ARBA" id="ARBA00022840"/>
    </source>
</evidence>
<proteinExistence type="inferred from homology"/>
<feature type="compositionally biased region" description="Basic and acidic residues" evidence="8">
    <location>
        <begin position="2545"/>
        <end position="2568"/>
    </location>
</feature>
<dbReference type="SMART" id="SM00228">
    <property type="entry name" value="PDZ"/>
    <property type="match status" value="1"/>
</dbReference>
<dbReference type="SUPFAM" id="SSF50156">
    <property type="entry name" value="PDZ domain-like"/>
    <property type="match status" value="1"/>
</dbReference>
<dbReference type="FunFam" id="3.40.850.10:FF:000020">
    <property type="entry name" value="unconventional myosin-XVIIIa isoform X1"/>
    <property type="match status" value="1"/>
</dbReference>
<dbReference type="Gene3D" id="1.20.58.530">
    <property type="match status" value="1"/>
</dbReference>
<feature type="compositionally biased region" description="Polar residues" evidence="8">
    <location>
        <begin position="330"/>
        <end position="355"/>
    </location>
</feature>
<evidence type="ECO:0000313" key="11">
    <source>
        <dbReference type="Proteomes" id="UP000001554"/>
    </source>
</evidence>
<feature type="compositionally biased region" description="Basic and acidic residues" evidence="8">
    <location>
        <begin position="2250"/>
        <end position="2276"/>
    </location>
</feature>
<name>A0A9J7M1B9_BRAFL</name>
<dbReference type="Gene3D" id="3.30.70.1590">
    <property type="match status" value="1"/>
</dbReference>
<feature type="binding site" evidence="6">
    <location>
        <begin position="556"/>
        <end position="563"/>
    </location>
    <ligand>
        <name>ATP</name>
        <dbReference type="ChEBI" id="CHEBI:30616"/>
    </ligand>
</feature>
<dbReference type="GO" id="GO:0005737">
    <property type="term" value="C:cytoplasm"/>
    <property type="evidence" value="ECO:0000318"/>
    <property type="project" value="GO_Central"/>
</dbReference>
<evidence type="ECO:0000259" key="9">
    <source>
        <dbReference type="PROSITE" id="PS50106"/>
    </source>
</evidence>
<feature type="compositionally biased region" description="Basic and acidic residues" evidence="8">
    <location>
        <begin position="2508"/>
        <end position="2521"/>
    </location>
</feature>
<feature type="compositionally biased region" description="Polar residues" evidence="8">
    <location>
        <begin position="3296"/>
        <end position="3305"/>
    </location>
</feature>
<evidence type="ECO:0000256" key="1">
    <source>
        <dbReference type="ARBA" id="ARBA00022741"/>
    </source>
</evidence>
<accession>A0A9J7M1B9</accession>
<dbReference type="Pfam" id="PF24556">
    <property type="entry name" value="SH3_Myosin-XVIIIa"/>
    <property type="match status" value="1"/>
</dbReference>
<dbReference type="GO" id="GO:0016460">
    <property type="term" value="C:myosin II complex"/>
    <property type="evidence" value="ECO:0000318"/>
    <property type="project" value="GO_Central"/>
</dbReference>
<dbReference type="CDD" id="cd06747">
    <property type="entry name" value="PDZ_MYO18-like"/>
    <property type="match status" value="1"/>
</dbReference>
<feature type="region of interest" description="Disordered" evidence="8">
    <location>
        <begin position="3139"/>
        <end position="3315"/>
    </location>
</feature>
<feature type="compositionally biased region" description="Basic and acidic residues" evidence="8">
    <location>
        <begin position="36"/>
        <end position="51"/>
    </location>
</feature>
<feature type="compositionally biased region" description="Basic residues" evidence="8">
    <location>
        <begin position="19"/>
        <end position="35"/>
    </location>
</feature>
<feature type="region of interest" description="Disordered" evidence="8">
    <location>
        <begin position="69"/>
        <end position="153"/>
    </location>
</feature>
<dbReference type="SUPFAM" id="SSF90257">
    <property type="entry name" value="Myosin rod fragments"/>
    <property type="match status" value="1"/>
</dbReference>
<dbReference type="KEGG" id="bfo:118426145"/>
<dbReference type="InterPro" id="IPR001478">
    <property type="entry name" value="PDZ"/>
</dbReference>
<dbReference type="Pfam" id="PF00595">
    <property type="entry name" value="PDZ"/>
    <property type="match status" value="1"/>
</dbReference>
<feature type="region of interest" description="Disordered" evidence="8">
    <location>
        <begin position="2132"/>
        <end position="2162"/>
    </location>
</feature>
<keyword evidence="11" id="KW-1185">Reference proteome</keyword>
<keyword evidence="3 7" id="KW-0175">Coiled coil</keyword>
<feature type="compositionally biased region" description="Basic and acidic residues" evidence="8">
    <location>
        <begin position="2983"/>
        <end position="2997"/>
    </location>
</feature>
<dbReference type="PANTHER" id="PTHR45615">
    <property type="entry name" value="MYOSIN HEAVY CHAIN, NON-MUSCLE"/>
    <property type="match status" value="1"/>
</dbReference>
<keyword evidence="1 6" id="KW-0547">Nucleotide-binding</keyword>
<dbReference type="PROSITE" id="PS51456">
    <property type="entry name" value="MYOSIN_MOTOR"/>
    <property type="match status" value="1"/>
</dbReference>
<dbReference type="OrthoDB" id="2914378at2759"/>
<dbReference type="PROSITE" id="PS50096">
    <property type="entry name" value="IQ"/>
    <property type="match status" value="1"/>
</dbReference>
<evidence type="ECO:0000313" key="12">
    <source>
        <dbReference type="RefSeq" id="XP_035691300.1"/>
    </source>
</evidence>
<organism evidence="11 12">
    <name type="scientific">Branchiostoma floridae</name>
    <name type="common">Florida lancelet</name>
    <name type="synonym">Amphioxus</name>
    <dbReference type="NCBI Taxonomy" id="7739"/>
    <lineage>
        <taxon>Eukaryota</taxon>
        <taxon>Metazoa</taxon>
        <taxon>Chordata</taxon>
        <taxon>Cephalochordata</taxon>
        <taxon>Leptocardii</taxon>
        <taxon>Amphioxiformes</taxon>
        <taxon>Branchiostomatidae</taxon>
        <taxon>Branchiostoma</taxon>
    </lineage>
</organism>
<evidence type="ECO:0000259" key="10">
    <source>
        <dbReference type="PROSITE" id="PS51456"/>
    </source>
</evidence>
<dbReference type="Pfam" id="PF00063">
    <property type="entry name" value="Myosin_head"/>
    <property type="match status" value="1"/>
</dbReference>
<dbReference type="GO" id="GO:0051015">
    <property type="term" value="F:actin filament binding"/>
    <property type="evidence" value="ECO:0000318"/>
    <property type="project" value="GO_Central"/>
</dbReference>
<dbReference type="InterPro" id="IPR057772">
    <property type="entry name" value="SH3_Myo18a"/>
</dbReference>
<feature type="compositionally biased region" description="Basic and acidic residues" evidence="8">
    <location>
        <begin position="2716"/>
        <end position="2737"/>
    </location>
</feature>
<feature type="region of interest" description="Disordered" evidence="8">
    <location>
        <begin position="1913"/>
        <end position="1934"/>
    </location>
</feature>
<keyword evidence="2 6" id="KW-0067">ATP-binding</keyword>
<feature type="compositionally biased region" description="Basic and acidic residues" evidence="8">
    <location>
        <begin position="2865"/>
        <end position="2883"/>
    </location>
</feature>
<dbReference type="PANTHER" id="PTHR45615:SF36">
    <property type="entry name" value="MYOSIN HEAVY CHAIN-LIKE, ISOFORM B-RELATED"/>
    <property type="match status" value="1"/>
</dbReference>
<feature type="compositionally biased region" description="Basic and acidic residues" evidence="8">
    <location>
        <begin position="3031"/>
        <end position="3042"/>
    </location>
</feature>
<dbReference type="Gene3D" id="4.10.270.10">
    <property type="entry name" value="Myosin, subunit A"/>
    <property type="match status" value="1"/>
</dbReference>
<feature type="compositionally biased region" description="Basic and acidic residues" evidence="8">
    <location>
        <begin position="3139"/>
        <end position="3189"/>
    </location>
</feature>
<dbReference type="SMART" id="SM00242">
    <property type="entry name" value="MYSc"/>
    <property type="match status" value="1"/>
</dbReference>
<evidence type="ECO:0000256" key="8">
    <source>
        <dbReference type="SAM" id="MobiDB-lite"/>
    </source>
</evidence>
<evidence type="ECO:0000256" key="7">
    <source>
        <dbReference type="SAM" id="Coils"/>
    </source>
</evidence>
<feature type="compositionally biased region" description="Basic and acidic residues" evidence="8">
    <location>
        <begin position="2635"/>
        <end position="2676"/>
    </location>
</feature>
<feature type="compositionally biased region" description="Basic and acidic residues" evidence="8">
    <location>
        <begin position="3222"/>
        <end position="3239"/>
    </location>
</feature>
<feature type="region of interest" description="Disordered" evidence="8">
    <location>
        <begin position="2865"/>
        <end position="2894"/>
    </location>
</feature>
<feature type="domain" description="PDZ" evidence="9">
    <location>
        <begin position="236"/>
        <end position="326"/>
    </location>
</feature>
<dbReference type="InterPro" id="IPR002928">
    <property type="entry name" value="Myosin_tail"/>
</dbReference>
<feature type="compositionally biased region" description="Polar residues" evidence="8">
    <location>
        <begin position="2529"/>
        <end position="2538"/>
    </location>
</feature>
<dbReference type="PRINTS" id="PR00193">
    <property type="entry name" value="MYOSINHEAVY"/>
</dbReference>
<feature type="compositionally biased region" description="Basic and acidic residues" evidence="8">
    <location>
        <begin position="2941"/>
        <end position="2950"/>
    </location>
</feature>
<evidence type="ECO:0000256" key="4">
    <source>
        <dbReference type="ARBA" id="ARBA00023123"/>
    </source>
</evidence>
<keyword evidence="5 6" id="KW-0505">Motor protein</keyword>
<protein>
    <submittedName>
        <fullName evidence="12">Unconventional myosin-XVIIIa-like</fullName>
    </submittedName>
</protein>
<feature type="region of interest" description="Disordered" evidence="8">
    <location>
        <begin position="2337"/>
        <end position="2386"/>
    </location>
</feature>
<feature type="compositionally biased region" description="Polar residues" evidence="8">
    <location>
        <begin position="2228"/>
        <end position="2246"/>
    </location>
</feature>
<dbReference type="Gene3D" id="3.40.850.10">
    <property type="entry name" value="Kinesin motor domain"/>
    <property type="match status" value="1"/>
</dbReference>
<feature type="region of interest" description="Disordered" evidence="8">
    <location>
        <begin position="2488"/>
        <end position="2607"/>
    </location>
</feature>
<feature type="region of interest" description="Disordered" evidence="8">
    <location>
        <begin position="2174"/>
        <end position="2309"/>
    </location>
</feature>
<dbReference type="InterPro" id="IPR036034">
    <property type="entry name" value="PDZ_sf"/>
</dbReference>
<feature type="region of interest" description="Disordered" evidence="8">
    <location>
        <begin position="3084"/>
        <end position="3122"/>
    </location>
</feature>
<evidence type="ECO:0000256" key="6">
    <source>
        <dbReference type="PROSITE-ProRule" id="PRU00782"/>
    </source>
</evidence>
<dbReference type="InterPro" id="IPR036064">
    <property type="entry name" value="MYSc_Myo18"/>
</dbReference>
<feature type="region of interest" description="Disordered" evidence="8">
    <location>
        <begin position="330"/>
        <end position="360"/>
    </location>
</feature>
<dbReference type="GO" id="GO:0003774">
    <property type="term" value="F:cytoskeletal motor activity"/>
    <property type="evidence" value="ECO:0007669"/>
    <property type="project" value="UniProtKB-UniRule"/>
</dbReference>
<keyword evidence="6" id="KW-0009">Actin-binding</keyword>
<feature type="compositionally biased region" description="Basic and acidic residues" evidence="8">
    <location>
        <begin position="9"/>
        <end position="18"/>
    </location>
</feature>
<dbReference type="Gene3D" id="1.20.5.340">
    <property type="match status" value="1"/>
</dbReference>
<dbReference type="RefSeq" id="XP_035691300.1">
    <property type="nucleotide sequence ID" value="XM_035835407.1"/>
</dbReference>
<dbReference type="SUPFAM" id="SSF52540">
    <property type="entry name" value="P-loop containing nucleoside triphosphate hydrolases"/>
    <property type="match status" value="1"/>
</dbReference>
<feature type="domain" description="Myosin motor" evidence="10">
    <location>
        <begin position="463"/>
        <end position="1222"/>
    </location>
</feature>
<dbReference type="PROSITE" id="PS50106">
    <property type="entry name" value="PDZ"/>
    <property type="match status" value="1"/>
</dbReference>
<dbReference type="GeneID" id="118426145"/>
<feature type="region of interest" description="Disordered" evidence="8">
    <location>
        <begin position="1"/>
        <end position="54"/>
    </location>
</feature>
<dbReference type="GO" id="GO:0005524">
    <property type="term" value="F:ATP binding"/>
    <property type="evidence" value="ECO:0007669"/>
    <property type="project" value="UniProtKB-UniRule"/>
</dbReference>
<feature type="region of interest" description="Disordered" evidence="8">
    <location>
        <begin position="2937"/>
        <end position="3072"/>
    </location>
</feature>
<dbReference type="Gene3D" id="1.20.120.720">
    <property type="entry name" value="Myosin VI head, motor domain, U50 subdomain"/>
    <property type="match status" value="1"/>
</dbReference>
<evidence type="ECO:0000256" key="3">
    <source>
        <dbReference type="ARBA" id="ARBA00023054"/>
    </source>
</evidence>
<feature type="region of interest" description="Disordered" evidence="8">
    <location>
        <begin position="178"/>
        <end position="200"/>
    </location>
</feature>
<feature type="compositionally biased region" description="Low complexity" evidence="8">
    <location>
        <begin position="91"/>
        <end position="103"/>
    </location>
</feature>
<dbReference type="GO" id="GO:0032982">
    <property type="term" value="C:myosin filament"/>
    <property type="evidence" value="ECO:0000318"/>
    <property type="project" value="GO_Central"/>
</dbReference>
<dbReference type="InterPro" id="IPR036961">
    <property type="entry name" value="Kinesin_motor_dom_sf"/>
</dbReference>
<dbReference type="InterPro" id="IPR027417">
    <property type="entry name" value="P-loop_NTPase"/>
</dbReference>
<evidence type="ECO:0000256" key="5">
    <source>
        <dbReference type="ARBA" id="ARBA00023175"/>
    </source>
</evidence>
<gene>
    <name evidence="12" type="primary">LOC118426145</name>
</gene>
<feature type="compositionally biased region" description="Basic and acidic residues" evidence="8">
    <location>
        <begin position="2076"/>
        <end position="2089"/>
    </location>
</feature>
<dbReference type="InterPro" id="IPR001609">
    <property type="entry name" value="Myosin_head_motor_dom-like"/>
</dbReference>
<sequence length="3315" mass="372751">MFSRKKKDKDKESKEERKKEKKDKKEKKEKKHKFFSRGERRDHSGMSHEELAQLEESALKRGIFNVSLTRRKKHQPDTDSLENQPMATQASDSSETSSLSSMGRGSGQFPGEALEGATAAPVPPRRSSENRPPVPPKPAARPKKGILKSSFGKADKMRISASLDDTHTLARNTVMNENLFSGDEEQPLEAPPRKKITSPRAAQAEVPLFPTLGEKTFNADLRLPAVAPPKPPRSRDININRQPTGDFGFSLRRGVIVERTYDNKELQKVVHFAEPTFAKNNLTGLLPGDRLVEVNGVNVEQCTRDEVVEMIKKSGDAVNLKVQPIPELSELTSRTGSEAETPAEQSPVHTGTLKRSGSMRYKKDKRPRIYWCLDEVFIKKPAPWKQPITQQAKSEDQVAEEQSWLNHAEKVWLVHKGGFAGAGLLPSQGDIPEGRVKVKLDHGGEVLEVDEDDVEKANPTQHDRAEDIASLRYLNESGVLHTLRQRYGSNLIHTYAGPTLLVINPMHPLSVYSDKVIQMFKGCKQEDMPPHIYAAAQTAYRNMLSSRLDQSLIFLGSSGSGKTMNSRHVLQYLATVAGTVNSKVTVEKLNAVCTILEAFGNSKTAMNNNATRYAHITTLDFDHSGQVVSAAIQTLLLDKSRVVRRPEGELSFNVFYQLLAGADSILKNELYLSNLEPNIFITPLERTDDRQRASLAWARLQGAMEVLGFTDDEQKAIWSVLAAVYHLGAAGAVKGSASVGAQFAKPSAAQKAASLLGYEVEELAQCVFKVGGAVTRATSFRGGDRPASSPTEPPSPVELLEGMAVGLYAELFNVVVSLMNRCLASTYRSVSSMVLLDVPGFQNPQTVGRERGASFEDLCYNYANERLQLSFHDTTFTSLQDRYAQENIDCSFETVTSTPAPMVAVIDKPGQQGLEKRSRTNLDTQALDHKGLLWILEEESLMPGATEESFLQRVYSCYGDGTSRREGLVHRGTKKSSFILRHAQGSNPVQYDVTNWLKHARESPATKNAAGVLQDSQKENVCGLFAGRLPTSNIYSGSVVGLESASSLRRISSIRKSFTGGAAAVKKRSLCMQVKYQVDGIMDTIKRTRTHFVCCLMPQVNAGLCDPKNGMLTKSSQTTATDTVDMLNVPLVRSQIRGMESLEAVRTYRQGYPEHMLFGEFRRRFEVLAPAGDRPNEPVLDERKAAEDLLSHLDLEKTSYRMGLSQVFFRAGALAQLEDQRDEKTTDTISKFQAHCRGYIARQNLKKIKVQELAIRCIQRNVKIYMAVRNWPWFRLVTKVLPLLNVHRTEDELKEKLVEVDQLKAKLEKIEKERNDLRQANNKLETKVADLTSELSDEHSTANSASEMLETETGERMKLEKEMTQLQDQNDGLQQKMRQMEIELTQMRLIKASRIGAVESDEEEDEGESIYRVKYERAMRENEFIKKQLQQKHEDEMEQHLTAKKQLERKLADALEDAEEQQRQVSSLKKKCQRVTAEMQDMKLHLETQQERNSQLEKKQRKFDHDVHIIQEETVREKAAKDRLQHEKDQMQTELMRLKNSLADREAEYDNLTIKTQRIEVELTEMSSAGSLDDKEVASLRHAKRDLEAKVKDQEEELDEQAGQIQMLEQAKLRLEMEMEKQKQKHNKELDSRDEEVEEIRTQSHRKMKQLEMQLEDERSEKSSLQGVKRELELKIREIDERAPKRDVEKELRLKKDLKRTRALLQDAQTMIEHLKMNAPSKQQLKQLKGQLEDSQFACAAAVKARKAIESELEDLQHQLDETSKSKNEVERKIGQLEREKTDLQSKLEEDGEEMAELLKKHKALVAQASLDKTQIAEDASHIAELNQQKENLESTVSELMDKLTIMEEGQLFPHIRDLESKLDLERTTKHRQEIQVGRLKENIQRLQEERDNLDAAKQRHQEITRRMERQLRDSREEFSDLQRKETEATQKKHDLEMEIAEMESKNEGLQADLKLAFRRIGELQAALEDDVSDSGDDDSRSESEISDDEELTELRKKFRARSRDWSDDSESEGEEPKRPSRKISSSPDATVPKENGDSSHRSSNRYNLDDDDSVFTKKSSWRDYINEDDNDVDLEYNRETRRAWRESSADADDEETVVKKRTNRSSFSCLNDMEEEEASDVKKTTAVIDSTTKTEKKVTSSTAKTETKATEDGVEDDIEASIERDIAEMRKRHLLSKSYSEEQADSPPEDRKWKLSDGTDLDSLLKDSSSRHSRLTLTDDEKEEISTRQTRITDNVNDSRSSRVSAVNEENRIRKSRLLDDGPDDTVTRNRRLLDDEISSDVPKDGLGSGTRTLHIGGKTEPSDNSLDQVDAAVLQSPSSTLTKYRTRFQDPELALLLNDDNDESDTTSSLSKKSKKYSELEDKDFLPKSKTRLSSPRTDDDDDDIMKYLSKRYKGRSELEDKDFMPKTKTRITSDFDEDFVPSMVIYGSKGRSELEDMDFLPKSKSKLSAKDGVEDDISSLLSKGKKTLSELEDKGILPVSKVQSSIKYDKLENGENDSVEGSGKNTKDSDIKTVKETEPTIDLSEAQKSSETKGLSVQPVADEVKVEASKDDDSKSLTPTKTKDLMDDDEVASLLAKRKKGQSEEEKKNVSPELSQAVTAADLMEPDDVASLLAKRRKGQSELENKGILPKTKSETSWLDKELPAIVKEKAGPDAPDKDEVKIKTESEKEKIVKAKGKTTEPASEEKQKVASDLSPATKDEELTSKSTTSKLVSEEPKPVKVTKEVKTEEPTDDKAVKRVSFLEKYTEIALAKDETLPTLLAQESKTVSKTSQETKTVFEADKEAKIVSKADKETKNISKVASDTKLATKKDQGISNIQSPTVSKAKEEIKTVSKTAQEVKTTKTIQDTKTVPKKLEEVKSVPNVHREPAPVSKVVKETKSSSQEVVEEKQPSLTEALRAANKQNNLELLKSKVEIKNELQKISLDVQELMSAAFQPRDSDTTDKKAGRVTTTLTKELQSPTKTEKKPVAADSGTSQPKKRVDFRSPTKAKSEFSFEPQAKTEGAVSSEQKVRKVSSLTTELRPTRQGTKESKPPDPKPPEPPSQHPHVPKFKKITPPGSLDGELSHSLFGLMNKPSKFKRGKVSAQFESQSPNVESAPKASKTFSSSKNTETARKETTVPLDSKVIKADKDKITVQKPLKQAEAKAEVKKAVSDESRVKENRNVPDVKRGRSRDSPKSQERRTEAYKAATKINEPIKPNPIMIRQPSLPQDIEPPTEFPKELVKYGAGVKEETPKKASGPKKKPSAVLQAALFWESRVDVKRSGSPVPRPFSPEPQTNGKKASSGGVGKQGAAQSESQLFSKPTMIRKHRP</sequence>
<feature type="region of interest" description="Disordered" evidence="8">
    <location>
        <begin position="2438"/>
        <end position="2458"/>
    </location>
</feature>
<reference evidence="11" key="1">
    <citation type="journal article" date="2020" name="Nat. Ecol. Evol.">
        <title>Deeply conserved synteny resolves early events in vertebrate evolution.</title>
        <authorList>
            <person name="Simakov O."/>
            <person name="Marletaz F."/>
            <person name="Yue J.X."/>
            <person name="O'Connell B."/>
            <person name="Jenkins J."/>
            <person name="Brandt A."/>
            <person name="Calef R."/>
            <person name="Tung C.H."/>
            <person name="Huang T.K."/>
            <person name="Schmutz J."/>
            <person name="Satoh N."/>
            <person name="Yu J.K."/>
            <person name="Putnam N.H."/>
            <person name="Green R.E."/>
            <person name="Rokhsar D.S."/>
        </authorList>
    </citation>
    <scope>NUCLEOTIDE SEQUENCE [LARGE SCALE GENOMIC DNA]</scope>
    <source>
        <strain evidence="11">S238N-H82</strain>
    </source>
</reference>
<feature type="region of interest" description="Disordered" evidence="8">
    <location>
        <begin position="1969"/>
        <end position="2103"/>
    </location>
</feature>
<keyword evidence="4 6" id="KW-0518">Myosin</keyword>
<dbReference type="CDD" id="cd01386">
    <property type="entry name" value="MYSc_Myo18"/>
    <property type="match status" value="1"/>
</dbReference>
<dbReference type="Proteomes" id="UP000001554">
    <property type="component" value="Chromosome 11"/>
</dbReference>
<feature type="compositionally biased region" description="Basic and acidic residues" evidence="8">
    <location>
        <begin position="2358"/>
        <end position="2369"/>
    </location>
</feature>
<reference evidence="12" key="2">
    <citation type="submission" date="2025-08" db="UniProtKB">
        <authorList>
            <consortium name="RefSeq"/>
        </authorList>
    </citation>
    <scope>IDENTIFICATION</scope>
    <source>
        <strain evidence="12">S238N-H82</strain>
        <tissue evidence="12">Testes</tissue>
    </source>
</reference>
<feature type="compositionally biased region" description="Basic and acidic residues" evidence="8">
    <location>
        <begin position="2584"/>
        <end position="2593"/>
    </location>
</feature>
<feature type="compositionally biased region" description="Basic and acidic residues" evidence="8">
    <location>
        <begin position="2189"/>
        <end position="2211"/>
    </location>
</feature>
<feature type="region of interest" description="Disordered" evidence="8">
    <location>
        <begin position="1332"/>
        <end position="1352"/>
    </location>
</feature>
<feature type="compositionally biased region" description="Polar residues" evidence="8">
    <location>
        <begin position="2953"/>
        <end position="2965"/>
    </location>
</feature>
<dbReference type="Pfam" id="PF01576">
    <property type="entry name" value="Myosin_tail_1"/>
    <property type="match status" value="1"/>
</dbReference>
<comment type="caution">
    <text evidence="6">Lacks conserved residue(s) required for the propagation of feature annotation.</text>
</comment>
<dbReference type="Gene3D" id="2.30.42.10">
    <property type="match status" value="1"/>
</dbReference>
<comment type="similarity">
    <text evidence="6">Belongs to the TRAFAC class myosin-kinesin ATPase superfamily. Myosin family.</text>
</comment>
<dbReference type="Gene3D" id="1.10.10.820">
    <property type="match status" value="1"/>
</dbReference>
<feature type="region of interest" description="Disordered" evidence="8">
    <location>
        <begin position="2620"/>
        <end position="2737"/>
    </location>
</feature>
<feature type="compositionally biased region" description="Polar residues" evidence="8">
    <location>
        <begin position="81"/>
        <end position="90"/>
    </location>
</feature>
<dbReference type="FunFam" id="2.30.42.10:FF:000059">
    <property type="entry name" value="unconventional myosin-XVIIIa isoform X1"/>
    <property type="match status" value="1"/>
</dbReference>
<feature type="coiled-coil region" evidence="7">
    <location>
        <begin position="2903"/>
        <end position="2936"/>
    </location>
</feature>